<sequence length="329" mass="36672">MFEEWRENFKRGKSAGASGIGTGTMDIQSKKSNESPQVMMTLGNEYSTFDDESGGFEQDQSSEFSESIIRHAFIRKVYTILCVQLMVTMGIICVFLFVPILNRQCVHSYAMFYFSDPVKEYVYSNPWVWWVALGITFATLIGMACFSDIRRKFPINFIFLAIFTICEGTVLGAISARYDFQTVLIAAGIVATLCEGVLLGVACSTYKTDTVLIAAGITAVVAFALTIFAFQTKIDFTMFSGIMFVFLIVLICFGILALIFQNRILDMVYASIGALIFAGYLVVDTQMMMGGKHKYALSTEEYVFAALNLYLDVVNLFIMVLFLVGLIGR</sequence>
<evidence type="ECO:0000313" key="6">
    <source>
        <dbReference type="Proteomes" id="UP000694865"/>
    </source>
</evidence>
<dbReference type="PANTHER" id="PTHR23291">
    <property type="entry name" value="BAX INHIBITOR-RELATED"/>
    <property type="match status" value="1"/>
</dbReference>
<feature type="transmembrane region" description="Helical" evidence="5">
    <location>
        <begin position="267"/>
        <end position="283"/>
    </location>
</feature>
<dbReference type="PANTHER" id="PTHR23291:SF47">
    <property type="entry name" value="TRANSMEMBRANE BAX INHIBITOR MOTIF CONTAINING 7"/>
    <property type="match status" value="1"/>
</dbReference>
<protein>
    <submittedName>
        <fullName evidence="7">Protein lifeguard 1-like</fullName>
    </submittedName>
</protein>
<dbReference type="CDD" id="cd10428">
    <property type="entry name" value="LFG_like"/>
    <property type="match status" value="1"/>
</dbReference>
<name>A0ABM0MZT7_SACKO</name>
<evidence type="ECO:0000256" key="3">
    <source>
        <dbReference type="ARBA" id="ARBA00022989"/>
    </source>
</evidence>
<feature type="transmembrane region" description="Helical" evidence="5">
    <location>
        <begin position="153"/>
        <end position="174"/>
    </location>
</feature>
<dbReference type="Proteomes" id="UP000694865">
    <property type="component" value="Unplaced"/>
</dbReference>
<evidence type="ECO:0000256" key="2">
    <source>
        <dbReference type="ARBA" id="ARBA00022692"/>
    </source>
</evidence>
<feature type="transmembrane region" description="Helical" evidence="5">
    <location>
        <begin position="303"/>
        <end position="327"/>
    </location>
</feature>
<evidence type="ECO:0000256" key="1">
    <source>
        <dbReference type="ARBA" id="ARBA00004141"/>
    </source>
</evidence>
<feature type="transmembrane region" description="Helical" evidence="5">
    <location>
        <begin position="127"/>
        <end position="146"/>
    </location>
</feature>
<keyword evidence="2 5" id="KW-0812">Transmembrane</keyword>
<feature type="transmembrane region" description="Helical" evidence="5">
    <location>
        <begin position="77"/>
        <end position="101"/>
    </location>
</feature>
<reference evidence="7" key="1">
    <citation type="submission" date="2025-08" db="UniProtKB">
        <authorList>
            <consortium name="RefSeq"/>
        </authorList>
    </citation>
    <scope>IDENTIFICATION</scope>
    <source>
        <tissue evidence="7">Testes</tissue>
    </source>
</reference>
<dbReference type="GeneID" id="102802736"/>
<dbReference type="Pfam" id="PF01027">
    <property type="entry name" value="Bax1-I"/>
    <property type="match status" value="1"/>
</dbReference>
<comment type="similarity">
    <text evidence="5">Belongs to the BI1 family.</text>
</comment>
<feature type="transmembrane region" description="Helical" evidence="5">
    <location>
        <begin position="236"/>
        <end position="260"/>
    </location>
</feature>
<keyword evidence="3 5" id="KW-1133">Transmembrane helix</keyword>
<feature type="transmembrane region" description="Helical" evidence="5">
    <location>
        <begin position="180"/>
        <end position="203"/>
    </location>
</feature>
<evidence type="ECO:0000256" key="4">
    <source>
        <dbReference type="ARBA" id="ARBA00023136"/>
    </source>
</evidence>
<dbReference type="RefSeq" id="XP_006825528.1">
    <property type="nucleotide sequence ID" value="XM_006825465.1"/>
</dbReference>
<dbReference type="InterPro" id="IPR006214">
    <property type="entry name" value="Bax_inhibitor_1-related"/>
</dbReference>
<organism evidence="6 7">
    <name type="scientific">Saccoglossus kowalevskii</name>
    <name type="common">Acorn worm</name>
    <dbReference type="NCBI Taxonomy" id="10224"/>
    <lineage>
        <taxon>Eukaryota</taxon>
        <taxon>Metazoa</taxon>
        <taxon>Hemichordata</taxon>
        <taxon>Enteropneusta</taxon>
        <taxon>Harrimaniidae</taxon>
        <taxon>Saccoglossus</taxon>
    </lineage>
</organism>
<evidence type="ECO:0000313" key="7">
    <source>
        <dbReference type="RefSeq" id="XP_006825528.1"/>
    </source>
</evidence>
<accession>A0ABM0MZT7</accession>
<comment type="caution">
    <text evidence="5">Lacks conserved residue(s) required for the propagation of feature annotation.</text>
</comment>
<evidence type="ECO:0000256" key="5">
    <source>
        <dbReference type="RuleBase" id="RU004379"/>
    </source>
</evidence>
<gene>
    <name evidence="7" type="primary">LOC102802736</name>
</gene>
<keyword evidence="6" id="KW-1185">Reference proteome</keyword>
<proteinExistence type="inferred from homology"/>
<comment type="subcellular location">
    <subcellularLocation>
        <location evidence="1">Membrane</location>
        <topology evidence="1">Multi-pass membrane protein</topology>
    </subcellularLocation>
</comment>
<keyword evidence="4 5" id="KW-0472">Membrane</keyword>
<feature type="transmembrane region" description="Helical" evidence="5">
    <location>
        <begin position="210"/>
        <end position="230"/>
    </location>
</feature>